<dbReference type="Proteomes" id="UP001420932">
    <property type="component" value="Unassembled WGS sequence"/>
</dbReference>
<reference evidence="2 3" key="1">
    <citation type="submission" date="2024-01" db="EMBL/GenBank/DDBJ databases">
        <title>Genome assemblies of Stephania.</title>
        <authorList>
            <person name="Yang L."/>
        </authorList>
    </citation>
    <scope>NUCLEOTIDE SEQUENCE [LARGE SCALE GENOMIC DNA]</scope>
    <source>
        <strain evidence="2">YNDBR</strain>
        <tissue evidence="2">Leaf</tissue>
    </source>
</reference>
<keyword evidence="1" id="KW-0812">Transmembrane</keyword>
<organism evidence="2 3">
    <name type="scientific">Stephania yunnanensis</name>
    <dbReference type="NCBI Taxonomy" id="152371"/>
    <lineage>
        <taxon>Eukaryota</taxon>
        <taxon>Viridiplantae</taxon>
        <taxon>Streptophyta</taxon>
        <taxon>Embryophyta</taxon>
        <taxon>Tracheophyta</taxon>
        <taxon>Spermatophyta</taxon>
        <taxon>Magnoliopsida</taxon>
        <taxon>Ranunculales</taxon>
        <taxon>Menispermaceae</taxon>
        <taxon>Menispermoideae</taxon>
        <taxon>Cissampelideae</taxon>
        <taxon>Stephania</taxon>
    </lineage>
</organism>
<keyword evidence="1" id="KW-1133">Transmembrane helix</keyword>
<feature type="transmembrane region" description="Helical" evidence="1">
    <location>
        <begin position="12"/>
        <end position="32"/>
    </location>
</feature>
<name>A0AAP0HWC1_9MAGN</name>
<evidence type="ECO:0000313" key="3">
    <source>
        <dbReference type="Proteomes" id="UP001420932"/>
    </source>
</evidence>
<proteinExistence type="predicted"/>
<gene>
    <name evidence="2" type="ORF">Syun_025610</name>
</gene>
<keyword evidence="3" id="KW-1185">Reference proteome</keyword>
<sequence>MIQLDFKKSFTIFGSVPLNYCDLFLIYTIYILKVWLLRFMRIVPYVMHLVYLLRRSIDWCPDNEE</sequence>
<evidence type="ECO:0000256" key="1">
    <source>
        <dbReference type="SAM" id="Phobius"/>
    </source>
</evidence>
<accession>A0AAP0HWC1</accession>
<evidence type="ECO:0000313" key="2">
    <source>
        <dbReference type="EMBL" id="KAK9098565.1"/>
    </source>
</evidence>
<comment type="caution">
    <text evidence="2">The sequence shown here is derived from an EMBL/GenBank/DDBJ whole genome shotgun (WGS) entry which is preliminary data.</text>
</comment>
<keyword evidence="1" id="KW-0472">Membrane</keyword>
<dbReference type="EMBL" id="JBBNAF010000011">
    <property type="protein sequence ID" value="KAK9098565.1"/>
    <property type="molecule type" value="Genomic_DNA"/>
</dbReference>
<dbReference type="AlphaFoldDB" id="A0AAP0HWC1"/>
<protein>
    <submittedName>
        <fullName evidence="2">Uncharacterized protein</fullName>
    </submittedName>
</protein>